<dbReference type="AlphaFoldDB" id="A0AAV7U218"/>
<dbReference type="Gene3D" id="1.10.287.210">
    <property type="match status" value="1"/>
</dbReference>
<dbReference type="PROSITE" id="PS01018">
    <property type="entry name" value="STEROL_REDUCT_2"/>
    <property type="match status" value="1"/>
</dbReference>
<evidence type="ECO:0000256" key="20">
    <source>
        <dbReference type="ARBA" id="ARBA00042688"/>
    </source>
</evidence>
<evidence type="ECO:0000256" key="23">
    <source>
        <dbReference type="ARBA" id="ARBA00047826"/>
    </source>
</evidence>
<comment type="function">
    <text evidence="21 24">Catalyzes the last step of the cholesterol synthesis pathway, which transforms cholesta-5,7-dien-3beta-ol (7-dehydrocholesterol,7-DHC) into cholesterol by reducing the C7-C8 double bond of its sterol core. Can also metabolize cholesta-5,7,24-trien-3beta-ol (7-dehydrodemosterol, 7-DHD) to desmosterol, which is then metabolized by the Delta(24)-sterol reductase (DHCR24) to cholesterol. Modulates ferroptosis (a form of regulated cell death driven by iron-dependent lipid peroxidation) through the metabolic breakdown of the anti-ferroptotic metabolites 7-DHC and 7-DHD which, when accumulated, divert the propagation of peroxyl radical-mediated damage from phospholipid components to its sterol core, protecting plasma and mitochondrial membranes from phospholipid autoxidation.</text>
</comment>
<accession>A0AAV7U218</accession>
<dbReference type="PANTHER" id="PTHR21257">
    <property type="entry name" value="DELTA(14)-STEROL REDUCTASE"/>
    <property type="match status" value="1"/>
</dbReference>
<comment type="similarity">
    <text evidence="3 24">Belongs to the ERG4/ERG24 family.</text>
</comment>
<evidence type="ECO:0000256" key="13">
    <source>
        <dbReference type="ARBA" id="ARBA00023011"/>
    </source>
</evidence>
<evidence type="ECO:0000256" key="16">
    <source>
        <dbReference type="ARBA" id="ARBA00023166"/>
    </source>
</evidence>
<evidence type="ECO:0000256" key="4">
    <source>
        <dbReference type="ARBA" id="ARBA00022516"/>
    </source>
</evidence>
<feature type="region of interest" description="Disordered" evidence="25">
    <location>
        <begin position="470"/>
        <end position="491"/>
    </location>
</feature>
<dbReference type="Pfam" id="PF01222">
    <property type="entry name" value="ERG4_ERG24"/>
    <property type="match status" value="1"/>
</dbReference>
<comment type="catalytic activity">
    <reaction evidence="22">
        <text>cholesterol + NADP(+) = 7-dehydrocholesterol + NADPH + H(+)</text>
        <dbReference type="Rhea" id="RHEA:23984"/>
        <dbReference type="ChEBI" id="CHEBI:15378"/>
        <dbReference type="ChEBI" id="CHEBI:16113"/>
        <dbReference type="ChEBI" id="CHEBI:17759"/>
        <dbReference type="ChEBI" id="CHEBI:57783"/>
        <dbReference type="ChEBI" id="CHEBI:58349"/>
        <dbReference type="EC" id="1.3.1.21"/>
    </reaction>
    <physiologicalReaction direction="right-to-left" evidence="22">
        <dbReference type="Rhea" id="RHEA:23986"/>
    </physiologicalReaction>
</comment>
<evidence type="ECO:0000256" key="21">
    <source>
        <dbReference type="ARBA" id="ARBA00045212"/>
    </source>
</evidence>
<keyword evidence="12 24" id="KW-0560">Oxidoreductase</keyword>
<proteinExistence type="inferred from homology"/>
<evidence type="ECO:0000256" key="8">
    <source>
        <dbReference type="ARBA" id="ARBA00022824"/>
    </source>
</evidence>
<dbReference type="EC" id="1.3.1.21" evidence="18 24"/>
<reference evidence="26" key="1">
    <citation type="journal article" date="2022" name="bioRxiv">
        <title>Sequencing and chromosome-scale assembly of the giantPleurodeles waltlgenome.</title>
        <authorList>
            <person name="Brown T."/>
            <person name="Elewa A."/>
            <person name="Iarovenko S."/>
            <person name="Subramanian E."/>
            <person name="Araus A.J."/>
            <person name="Petzold A."/>
            <person name="Susuki M."/>
            <person name="Suzuki K.-i.T."/>
            <person name="Hayashi T."/>
            <person name="Toyoda A."/>
            <person name="Oliveira C."/>
            <person name="Osipova E."/>
            <person name="Leigh N.D."/>
            <person name="Simon A."/>
            <person name="Yun M.H."/>
        </authorList>
    </citation>
    <scope>NUCLEOTIDE SEQUENCE</scope>
    <source>
        <strain evidence="26">20211129_DDA</strain>
        <tissue evidence="26">Liver</tissue>
    </source>
</reference>
<evidence type="ECO:0000256" key="11">
    <source>
        <dbReference type="ARBA" id="ARBA00022989"/>
    </source>
</evidence>
<feature type="transmembrane region" description="Helical" evidence="24">
    <location>
        <begin position="646"/>
        <end position="664"/>
    </location>
</feature>
<evidence type="ECO:0000256" key="7">
    <source>
        <dbReference type="ARBA" id="ARBA00022778"/>
    </source>
</evidence>
<evidence type="ECO:0000256" key="22">
    <source>
        <dbReference type="ARBA" id="ARBA00047795"/>
    </source>
</evidence>
<evidence type="ECO:0000313" key="26">
    <source>
        <dbReference type="EMBL" id="KAJ1182154.1"/>
    </source>
</evidence>
<keyword evidence="10 24" id="KW-0752">Steroid biosynthesis</keyword>
<keyword evidence="9" id="KW-0521">NADP</keyword>
<evidence type="ECO:0000256" key="2">
    <source>
        <dbReference type="ARBA" id="ARBA00004770"/>
    </source>
</evidence>
<keyword evidence="17 24" id="KW-0753">Steroid metabolism</keyword>
<dbReference type="PANTHER" id="PTHR21257:SF38">
    <property type="entry name" value="7-DEHYDROCHOLESTEROL REDUCTASE"/>
    <property type="match status" value="1"/>
</dbReference>
<evidence type="ECO:0000256" key="3">
    <source>
        <dbReference type="ARBA" id="ARBA00005402"/>
    </source>
</evidence>
<dbReference type="InterPro" id="IPR018083">
    <property type="entry name" value="Sterol_reductase_CS"/>
</dbReference>
<dbReference type="GO" id="GO:0016132">
    <property type="term" value="P:brassinosteroid biosynthetic process"/>
    <property type="evidence" value="ECO:0007669"/>
    <property type="project" value="TreeGrafter"/>
</dbReference>
<evidence type="ECO:0000256" key="19">
    <source>
        <dbReference type="ARBA" id="ARBA00039984"/>
    </source>
</evidence>
<gene>
    <name evidence="26" type="ORF">NDU88_007349</name>
</gene>
<dbReference type="InterPro" id="IPR001171">
    <property type="entry name" value="ERG24_DHCR-like"/>
</dbReference>
<dbReference type="FunFam" id="1.20.120.1630:FF:000004">
    <property type="entry name" value="7-dehydrocholesterol reductase"/>
    <property type="match status" value="1"/>
</dbReference>
<dbReference type="PROSITE" id="PS01017">
    <property type="entry name" value="STEROL_REDUCT_1"/>
    <property type="match status" value="1"/>
</dbReference>
<feature type="transmembrane region" description="Helical" evidence="24">
    <location>
        <begin position="771"/>
        <end position="789"/>
    </location>
</feature>
<comment type="caution">
    <text evidence="24">Lacks conserved residue(s) required for the propagation of feature annotation.</text>
</comment>
<comment type="subcellular location">
    <subcellularLocation>
        <location evidence="1 24">Endoplasmic reticulum membrane</location>
        <topology evidence="1 24">Multi-pass membrane protein</topology>
    </subcellularLocation>
</comment>
<protein>
    <recommendedName>
        <fullName evidence="19 24">7-dehydrocholesterol reductase</fullName>
        <shortName evidence="24">7-DHC</shortName>
        <ecNumber evidence="18 24">1.3.1.21</ecNumber>
    </recommendedName>
    <alternativeName>
        <fullName evidence="20 24">Sterol Delta(7)-reductase</fullName>
    </alternativeName>
</protein>
<dbReference type="SUPFAM" id="SSF58069">
    <property type="entry name" value="Virus ectodomain"/>
    <property type="match status" value="1"/>
</dbReference>
<comment type="catalytic activity">
    <reaction evidence="23">
        <text>7-dehydrodesmosterol + NADPH + H(+) = desmosterol + NADP(+)</text>
        <dbReference type="Rhea" id="RHEA:46740"/>
        <dbReference type="ChEBI" id="CHEBI:15378"/>
        <dbReference type="ChEBI" id="CHEBI:17737"/>
        <dbReference type="ChEBI" id="CHEBI:27910"/>
        <dbReference type="ChEBI" id="CHEBI:57783"/>
        <dbReference type="ChEBI" id="CHEBI:58349"/>
    </reaction>
    <physiologicalReaction direction="left-to-right" evidence="23">
        <dbReference type="Rhea" id="RHEA:46741"/>
    </physiologicalReaction>
</comment>
<evidence type="ECO:0000256" key="5">
    <source>
        <dbReference type="ARBA" id="ARBA00022548"/>
    </source>
</evidence>
<evidence type="ECO:0000313" key="27">
    <source>
        <dbReference type="Proteomes" id="UP001066276"/>
    </source>
</evidence>
<keyword evidence="11 24" id="KW-1133">Transmembrane helix</keyword>
<feature type="transmembrane region" description="Helical" evidence="24">
    <location>
        <begin position="801"/>
        <end position="820"/>
    </location>
</feature>
<dbReference type="EMBL" id="JANPWB010000006">
    <property type="protein sequence ID" value="KAJ1182154.1"/>
    <property type="molecule type" value="Genomic_DNA"/>
</dbReference>
<keyword evidence="8 24" id="KW-0256">Endoplasmic reticulum</keyword>
<keyword evidence="14 24" id="KW-0443">Lipid metabolism</keyword>
<evidence type="ECO:0000256" key="6">
    <source>
        <dbReference type="ARBA" id="ARBA00022692"/>
    </source>
</evidence>
<dbReference type="InterPro" id="IPR018154">
    <property type="entry name" value="TLV/ENV_coat_polyprotein"/>
</dbReference>
<evidence type="ECO:0000256" key="24">
    <source>
        <dbReference type="RuleBase" id="RU369120"/>
    </source>
</evidence>
<keyword evidence="27" id="KW-1185">Reference proteome</keyword>
<dbReference type="GO" id="GO:0005789">
    <property type="term" value="C:endoplasmic reticulum membrane"/>
    <property type="evidence" value="ECO:0007669"/>
    <property type="project" value="UniProtKB-SubCell"/>
</dbReference>
<keyword evidence="7 24" id="KW-0152">Cholesterol biosynthesis</keyword>
<keyword evidence="6 24" id="KW-0812">Transmembrane</keyword>
<evidence type="ECO:0000256" key="15">
    <source>
        <dbReference type="ARBA" id="ARBA00023136"/>
    </source>
</evidence>
<comment type="caution">
    <text evidence="26">The sequence shown here is derived from an EMBL/GenBank/DDBJ whole genome shotgun (WGS) entry which is preliminary data.</text>
</comment>
<evidence type="ECO:0000256" key="10">
    <source>
        <dbReference type="ARBA" id="ARBA00022955"/>
    </source>
</evidence>
<feature type="transmembrane region" description="Helical" evidence="24">
    <location>
        <begin position="566"/>
        <end position="583"/>
    </location>
</feature>
<dbReference type="Proteomes" id="UP001066276">
    <property type="component" value="Chromosome 3_2"/>
</dbReference>
<organism evidence="26 27">
    <name type="scientific">Pleurodeles waltl</name>
    <name type="common">Iberian ribbed newt</name>
    <dbReference type="NCBI Taxonomy" id="8319"/>
    <lineage>
        <taxon>Eukaryota</taxon>
        <taxon>Metazoa</taxon>
        <taxon>Chordata</taxon>
        <taxon>Craniata</taxon>
        <taxon>Vertebrata</taxon>
        <taxon>Euteleostomi</taxon>
        <taxon>Amphibia</taxon>
        <taxon>Batrachia</taxon>
        <taxon>Caudata</taxon>
        <taxon>Salamandroidea</taxon>
        <taxon>Salamandridae</taxon>
        <taxon>Pleurodelinae</taxon>
        <taxon>Pleurodeles</taxon>
    </lineage>
</organism>
<evidence type="ECO:0000256" key="14">
    <source>
        <dbReference type="ARBA" id="ARBA00023098"/>
    </source>
</evidence>
<dbReference type="GO" id="GO:0006695">
    <property type="term" value="P:cholesterol biosynthetic process"/>
    <property type="evidence" value="ECO:0007669"/>
    <property type="project" value="UniProtKB-UniRule"/>
</dbReference>
<evidence type="ECO:0000256" key="1">
    <source>
        <dbReference type="ARBA" id="ARBA00004477"/>
    </source>
</evidence>
<keyword evidence="16 24" id="KW-1207">Sterol metabolism</keyword>
<feature type="transmembrane region" description="Helical" evidence="24">
    <location>
        <begin position="12"/>
        <end position="31"/>
    </location>
</feature>
<dbReference type="Gene3D" id="1.20.120.1630">
    <property type="match status" value="1"/>
</dbReference>
<keyword evidence="13 24" id="KW-0756">Sterol biosynthesis</keyword>
<keyword evidence="4 24" id="KW-0444">Lipid biosynthesis</keyword>
<dbReference type="GO" id="GO:0047598">
    <property type="term" value="F:7-dehydrocholesterol reductase activity"/>
    <property type="evidence" value="ECO:0007669"/>
    <property type="project" value="UniProtKB-EC"/>
</dbReference>
<evidence type="ECO:0000256" key="17">
    <source>
        <dbReference type="ARBA" id="ARBA00023221"/>
    </source>
</evidence>
<dbReference type="Pfam" id="PF00429">
    <property type="entry name" value="TLV_coat"/>
    <property type="match status" value="1"/>
</dbReference>
<name>A0AAV7U218_PLEWA</name>
<sequence>MQNNRKKYCKYVCIGLVLTCVLIIMAIVFGMHGKGENETIAASTIVPVTVTELTPLKRLAMDERLLHDKKELSYNVFYRLLTEYVETMDAKDCYVCTQIPTSVKEGVTYHHMPLTYGITCSIVMSRFYGQANIQYFFSNYDVTFAYVPIIAQLSETAKYWDYKIMRDFFEPMQPFETAHAHRENLTCSVSAVEISFLDRTDDRRAQMKAKLEKELHKRTSVDNYDFAAIKTQGKIALDAWHVGKFCIYRGESYYDNIFVGASECKHTFIFKAKWTFMMDGLDPVIPGVYYICGHNAYYRLPKGWWGRCYLGIVFPKVYQLDDISMIEKTPGSHRIQKRETAAAVVGDIFGAMIPSLGVVLNSIKIRKLSTIVDNMLTKFSGAIILMDAELAAERAMTLQNRLALDILLAKDGGVCKMIGARHCCTYIPDNSVKIKTMLANLTKESADLKELKEPGVWEKAAAQPLEFTMGGEGQESRVSSNKRSRGVPNDGKANVGQWGRAWEVDWFSLASILFLLMFAPLIVYYFVMSCDQYQCSLTRPITDVYTRTSYLSDIWNRTPLLNWRAANIYFVWVTFQVFLYMFIPDLCHKFLPGYVGGVQEGARTPAGKVNEYQINGLQAWIITHVLWFANAYHFHWFSPTIIFDNWIPLLWCANILGYAVSIFARIKANYFPTNAEDCKATGNFFYDFMMGVEFNPRIGKWFDFKLFFNGRPGIIAWTLINLSYAAKQQELYGHVTNSMILVNVLQGIYVLDFFWNEAWYLKTIDICHDHFGWYLGWGDCVWLPYLYTLQGLYLVYNPVQLSTGGAVAILLLGLVGYYIFRMTNHQKDLFRRTDGNCRIWGKKPEYIECSYTSVDGARHYSKLMISGFWGVARHFNYTGDLMGSLSYCLACGFDHILPYFYIIYMTILLVHRCIRDEHRCSSKYGKDWKRYTDAVPYRLLPGIF</sequence>
<evidence type="ECO:0000256" key="25">
    <source>
        <dbReference type="SAM" id="MobiDB-lite"/>
    </source>
</evidence>
<feature type="transmembrane region" description="Helical" evidence="24">
    <location>
        <begin position="506"/>
        <end position="527"/>
    </location>
</feature>
<evidence type="ECO:0000256" key="9">
    <source>
        <dbReference type="ARBA" id="ARBA00022857"/>
    </source>
</evidence>
<keyword evidence="15 24" id="KW-0472">Membrane</keyword>
<comment type="pathway">
    <text evidence="2 24">Steroid biosynthesis; cholesterol biosynthesis.</text>
</comment>
<keyword evidence="5 24" id="KW-0153">Cholesterol metabolism</keyword>
<evidence type="ECO:0000256" key="12">
    <source>
        <dbReference type="ARBA" id="ARBA00023002"/>
    </source>
</evidence>
<evidence type="ECO:0000256" key="18">
    <source>
        <dbReference type="ARBA" id="ARBA00038851"/>
    </source>
</evidence>